<comment type="caution">
    <text evidence="1">The sequence shown here is derived from an EMBL/GenBank/DDBJ whole genome shotgun (WGS) entry which is preliminary data.</text>
</comment>
<accession>A0ABN8PN04</accession>
<keyword evidence="2" id="KW-1185">Reference proteome</keyword>
<gene>
    <name evidence="1" type="ORF">PLOB_00044366</name>
</gene>
<sequence>MRLFEGPPERLQFCYNHQALTCGLPKMLGTMIAHSLCQDGPGFPYLSPCNYYYIATGNTEHAVAYATIADVFDTEVREFVEQVSTAKKEDLGAINN</sequence>
<dbReference type="EMBL" id="CALNXK010000075">
    <property type="protein sequence ID" value="CAH3144955.1"/>
    <property type="molecule type" value="Genomic_DNA"/>
</dbReference>
<feature type="non-terminal residue" evidence="1">
    <location>
        <position position="96"/>
    </location>
</feature>
<dbReference type="Proteomes" id="UP001159405">
    <property type="component" value="Unassembled WGS sequence"/>
</dbReference>
<protein>
    <submittedName>
        <fullName evidence="1">Uncharacterized protein</fullName>
    </submittedName>
</protein>
<name>A0ABN8PN04_9CNID</name>
<evidence type="ECO:0000313" key="2">
    <source>
        <dbReference type="Proteomes" id="UP001159405"/>
    </source>
</evidence>
<evidence type="ECO:0000313" key="1">
    <source>
        <dbReference type="EMBL" id="CAH3144955.1"/>
    </source>
</evidence>
<proteinExistence type="predicted"/>
<reference evidence="1 2" key="1">
    <citation type="submission" date="2022-05" db="EMBL/GenBank/DDBJ databases">
        <authorList>
            <consortium name="Genoscope - CEA"/>
            <person name="William W."/>
        </authorList>
    </citation>
    <scope>NUCLEOTIDE SEQUENCE [LARGE SCALE GENOMIC DNA]</scope>
</reference>
<organism evidence="1 2">
    <name type="scientific">Porites lobata</name>
    <dbReference type="NCBI Taxonomy" id="104759"/>
    <lineage>
        <taxon>Eukaryota</taxon>
        <taxon>Metazoa</taxon>
        <taxon>Cnidaria</taxon>
        <taxon>Anthozoa</taxon>
        <taxon>Hexacorallia</taxon>
        <taxon>Scleractinia</taxon>
        <taxon>Fungiina</taxon>
        <taxon>Poritidae</taxon>
        <taxon>Porites</taxon>
    </lineage>
</organism>